<dbReference type="RefSeq" id="WP_307410236.1">
    <property type="nucleotide sequence ID" value="NZ_JAUSUR010000007.1"/>
</dbReference>
<proteinExistence type="predicted"/>
<dbReference type="EMBL" id="JAUSUR010000007">
    <property type="protein sequence ID" value="MDQ0362531.1"/>
    <property type="molecule type" value="Genomic_DNA"/>
</dbReference>
<accession>A0ABU0E6T3</accession>
<protein>
    <recommendedName>
        <fullName evidence="3">GLUG domain-containing protein</fullName>
    </recommendedName>
</protein>
<sequence length="643" mass="68915">MKKVYKILTVFFIMITVMLMNVSGEVKVQATEQNVDVWDGGVDISWYDSSNIKTSYDILNAKQFAGLAQLVNAGEDFDGVILNLTTDIDLNNIEWTPIGGSNRFTGATFNGNGHTIMNLTVTADTNFFYGLFGWTQNVQLNNIIVKDGNIIANGGEVGMLVADMIGNSNVYQCYTSGTVVFTDGIADAVGGVVGQIYNDSDGSYASIKESGSSVSITSDQAGQYGGIIGWVSTYDNSLFEITDCYYAGKLTVSDPGAATNGIAGIAVSIIGYGFPDNPSGEYKIINCYVSGIVENTGDTTSALGIALVDGTVSNCYWNSALGIVGVQQMTWDKANAGFIQGTGQTTSTEEKSLEAFKSSDFLATLNNGGTTWGILNNNSEYPYPLLTWQLKAFAADYALVDQALGKVPADLSIYTVETTNALNNAIVGVIRGKDASEQSLVNSYATMIETAIQQLEYKPADYTKVNVATAKVPLDLNIYTDESVKELNNAINAVVQGKNITEQSIVDGYAKAIETAINQLKYKSADYTKVNEAISKVPSDLSIYTDTSVNELNKSLEAVEKGKNITEQEVVNGYATAIENAISNLKKKTIVVDGIDVDDNKKDNKVVKATSTDDRTNVSLLITMLIVSGGILILKYKSSSKGI</sequence>
<evidence type="ECO:0000313" key="2">
    <source>
        <dbReference type="Proteomes" id="UP001230220"/>
    </source>
</evidence>
<evidence type="ECO:0000313" key="1">
    <source>
        <dbReference type="EMBL" id="MDQ0362531.1"/>
    </source>
</evidence>
<keyword evidence="2" id="KW-1185">Reference proteome</keyword>
<dbReference type="Gene3D" id="1.20.1270.90">
    <property type="entry name" value="AF1782-like"/>
    <property type="match status" value="3"/>
</dbReference>
<organism evidence="1 2">
    <name type="scientific">Breznakia pachnodae</name>
    <dbReference type="NCBI Taxonomy" id="265178"/>
    <lineage>
        <taxon>Bacteria</taxon>
        <taxon>Bacillati</taxon>
        <taxon>Bacillota</taxon>
        <taxon>Erysipelotrichia</taxon>
        <taxon>Erysipelotrichales</taxon>
        <taxon>Erysipelotrichaceae</taxon>
        <taxon>Breznakia</taxon>
    </lineage>
</organism>
<comment type="caution">
    <text evidence="1">The sequence shown here is derived from an EMBL/GenBank/DDBJ whole genome shotgun (WGS) entry which is preliminary data.</text>
</comment>
<evidence type="ECO:0008006" key="3">
    <source>
        <dbReference type="Google" id="ProtNLM"/>
    </source>
</evidence>
<dbReference type="Proteomes" id="UP001230220">
    <property type="component" value="Unassembled WGS sequence"/>
</dbReference>
<name>A0ABU0E6T3_9FIRM</name>
<reference evidence="1 2" key="1">
    <citation type="submission" date="2023-07" db="EMBL/GenBank/DDBJ databases">
        <title>Genomic Encyclopedia of Type Strains, Phase IV (KMG-IV): sequencing the most valuable type-strain genomes for metagenomic binning, comparative biology and taxonomic classification.</title>
        <authorList>
            <person name="Goeker M."/>
        </authorList>
    </citation>
    <scope>NUCLEOTIDE SEQUENCE [LARGE SCALE GENOMIC DNA]</scope>
    <source>
        <strain evidence="1 2">DSM 16784</strain>
    </source>
</reference>
<dbReference type="Gene3D" id="2.160.20.110">
    <property type="match status" value="1"/>
</dbReference>
<gene>
    <name evidence="1" type="ORF">J2S15_003285</name>
</gene>